<proteinExistence type="predicted"/>
<evidence type="ECO:0000313" key="1">
    <source>
        <dbReference type="EMBL" id="JAS26843.1"/>
    </source>
</evidence>
<dbReference type="EMBL" id="GEDC01010455">
    <property type="protein sequence ID" value="JAS26843.1"/>
    <property type="molecule type" value="Transcribed_RNA"/>
</dbReference>
<accession>A0A1B6DME0</accession>
<sequence length="332" mass="35820">FDFIHNLFMKDSNTHRSAGKIHLRSRRSDSDQLLQYHTSTMDSHGVSVVRCGVRVVQRGGEEDGGMGEVSASPVTSMAAGCLRPAHFGEMGRLSSGYFGCVGEETVGSDDGRSERSFISSGRSWCCVVSRCCVVGGCCVVSGCWIVSECWVVSRCLVVSGCWVVSGCGSVVSRGIVRRRRCGVTARLFVSLGSVRAVIVLFRRSGVLLCTLGSGHQGEVSGLLCGHFRCVGQESCGSHDGFSNRACVRTGRCWRAGFINRSWMLGRSVLVVGRCWSVVSGCWSVVSRCWSVVGRSWSRACWTSHPCDLGVVCGLGSSYLWSVGQETVRIDHG</sequence>
<dbReference type="AlphaFoldDB" id="A0A1B6DME0"/>
<protein>
    <submittedName>
        <fullName evidence="1">Uncharacterized protein</fullName>
    </submittedName>
</protein>
<name>A0A1B6DME0_9HEMI</name>
<gene>
    <name evidence="1" type="ORF">g.4576</name>
</gene>
<feature type="non-terminal residue" evidence="1">
    <location>
        <position position="1"/>
    </location>
</feature>
<reference evidence="1" key="1">
    <citation type="submission" date="2015-12" db="EMBL/GenBank/DDBJ databases">
        <title>De novo transcriptome assembly of four potential Pierce s Disease insect vectors from Arizona vineyards.</title>
        <authorList>
            <person name="Tassone E.E."/>
        </authorList>
    </citation>
    <scope>NUCLEOTIDE SEQUENCE</scope>
</reference>
<organism evidence="1">
    <name type="scientific">Clastoptera arizonana</name>
    <name type="common">Arizona spittle bug</name>
    <dbReference type="NCBI Taxonomy" id="38151"/>
    <lineage>
        <taxon>Eukaryota</taxon>
        <taxon>Metazoa</taxon>
        <taxon>Ecdysozoa</taxon>
        <taxon>Arthropoda</taxon>
        <taxon>Hexapoda</taxon>
        <taxon>Insecta</taxon>
        <taxon>Pterygota</taxon>
        <taxon>Neoptera</taxon>
        <taxon>Paraneoptera</taxon>
        <taxon>Hemiptera</taxon>
        <taxon>Auchenorrhyncha</taxon>
        <taxon>Cercopoidea</taxon>
        <taxon>Clastopteridae</taxon>
        <taxon>Clastoptera</taxon>
    </lineage>
</organism>